<dbReference type="Pfam" id="PF02580">
    <property type="entry name" value="Tyr_Deacylase"/>
    <property type="match status" value="1"/>
</dbReference>
<dbReference type="FunFam" id="3.50.80.10:FF:000001">
    <property type="entry name" value="D-aminoacyl-tRNA deacylase"/>
    <property type="match status" value="1"/>
</dbReference>
<gene>
    <name evidence="3" type="primary">dtd</name>
    <name evidence="4" type="ORF">GCU85_02110</name>
</gene>
<keyword evidence="3" id="KW-0820">tRNA-binding</keyword>
<feature type="short sequence motif" description="Gly-cisPro motif, important for rejection of L-amino acids" evidence="3">
    <location>
        <begin position="137"/>
        <end position="138"/>
    </location>
</feature>
<dbReference type="EMBL" id="WHNW01000002">
    <property type="protein sequence ID" value="MPV85529.1"/>
    <property type="molecule type" value="Genomic_DNA"/>
</dbReference>
<evidence type="ECO:0000313" key="4">
    <source>
        <dbReference type="EMBL" id="MPV85529.1"/>
    </source>
</evidence>
<dbReference type="InterPro" id="IPR023509">
    <property type="entry name" value="DTD-like_sf"/>
</dbReference>
<name>A0A6N7EVS7_9GAMM</name>
<dbReference type="InParanoid" id="A0A6N7EVS7"/>
<comment type="catalytic activity">
    <reaction evidence="3">
        <text>glycyl-tRNA(Ala) + H2O = tRNA(Ala) + glycine + H(+)</text>
        <dbReference type="Rhea" id="RHEA:53744"/>
        <dbReference type="Rhea" id="RHEA-COMP:9657"/>
        <dbReference type="Rhea" id="RHEA-COMP:13640"/>
        <dbReference type="ChEBI" id="CHEBI:15377"/>
        <dbReference type="ChEBI" id="CHEBI:15378"/>
        <dbReference type="ChEBI" id="CHEBI:57305"/>
        <dbReference type="ChEBI" id="CHEBI:78442"/>
        <dbReference type="ChEBI" id="CHEBI:78522"/>
    </reaction>
</comment>
<dbReference type="GO" id="GO:0019478">
    <property type="term" value="P:D-amino acid catabolic process"/>
    <property type="evidence" value="ECO:0007669"/>
    <property type="project" value="UniProtKB-UniRule"/>
</dbReference>
<comment type="catalytic activity">
    <reaction evidence="3">
        <text>a D-aminoacyl-tRNA + H2O = a tRNA + a D-alpha-amino acid + H(+)</text>
        <dbReference type="Rhea" id="RHEA:13953"/>
        <dbReference type="Rhea" id="RHEA-COMP:10123"/>
        <dbReference type="Rhea" id="RHEA-COMP:10124"/>
        <dbReference type="ChEBI" id="CHEBI:15377"/>
        <dbReference type="ChEBI" id="CHEBI:15378"/>
        <dbReference type="ChEBI" id="CHEBI:59871"/>
        <dbReference type="ChEBI" id="CHEBI:78442"/>
        <dbReference type="ChEBI" id="CHEBI:79333"/>
        <dbReference type="EC" id="3.1.1.96"/>
    </reaction>
</comment>
<comment type="subcellular location">
    <subcellularLocation>
        <location evidence="3">Cytoplasm</location>
    </subcellularLocation>
</comment>
<reference evidence="4 5" key="1">
    <citation type="submission" date="2019-10" db="EMBL/GenBank/DDBJ databases">
        <title>Cardiobacteriales fam. a chemoheterotrophic member of the order Cardiobacteriales, and proposal of Cardiobacteriales fam. nov.</title>
        <authorList>
            <person name="Wang C."/>
        </authorList>
    </citation>
    <scope>NUCLEOTIDE SEQUENCE [LARGE SCALE GENOMIC DNA]</scope>
    <source>
        <strain evidence="4 5">ML27</strain>
    </source>
</reference>
<dbReference type="EC" id="3.1.1.-" evidence="3"/>
<dbReference type="Proteomes" id="UP000471298">
    <property type="component" value="Unassembled WGS sequence"/>
</dbReference>
<dbReference type="Gene3D" id="3.50.80.10">
    <property type="entry name" value="D-tyrosyl-tRNA(Tyr) deacylase"/>
    <property type="match status" value="1"/>
</dbReference>
<evidence type="ECO:0000256" key="1">
    <source>
        <dbReference type="ARBA" id="ARBA00009673"/>
    </source>
</evidence>
<keyword evidence="5" id="KW-1185">Reference proteome</keyword>
<protein>
    <recommendedName>
        <fullName evidence="3">D-aminoacyl-tRNA deacylase</fullName>
        <shortName evidence="3">DTD</shortName>
        <ecNumber evidence="3">3.1.1.96</ecNumber>
    </recommendedName>
    <alternativeName>
        <fullName evidence="3">Gly-tRNA(Ala) deacylase</fullName>
        <ecNumber evidence="3">3.1.1.-</ecNumber>
    </alternativeName>
</protein>
<dbReference type="SUPFAM" id="SSF69500">
    <property type="entry name" value="DTD-like"/>
    <property type="match status" value="1"/>
</dbReference>
<comment type="subunit">
    <text evidence="3">Homodimer.</text>
</comment>
<dbReference type="InterPro" id="IPR003732">
    <property type="entry name" value="Daa-tRNA_deacyls_DTD"/>
</dbReference>
<dbReference type="NCBIfam" id="TIGR00256">
    <property type="entry name" value="D-aminoacyl-tRNA deacylase"/>
    <property type="match status" value="1"/>
</dbReference>
<dbReference type="PANTHER" id="PTHR10472:SF5">
    <property type="entry name" value="D-AMINOACYL-TRNA DEACYLASE 1"/>
    <property type="match status" value="1"/>
</dbReference>
<dbReference type="RefSeq" id="WP_152808874.1">
    <property type="nucleotide sequence ID" value="NZ_WHNW01000002.1"/>
</dbReference>
<dbReference type="GO" id="GO:0106026">
    <property type="term" value="F:Gly-tRNA(Ala) deacylase activity"/>
    <property type="evidence" value="ECO:0007669"/>
    <property type="project" value="UniProtKB-UniRule"/>
</dbReference>
<comment type="domain">
    <text evidence="3">A Gly-cisPro motif from one monomer fits into the active site of the other monomer to allow specific chiral rejection of L-amino acids.</text>
</comment>
<accession>A0A6N7EVS7</accession>
<keyword evidence="3" id="KW-0963">Cytoplasm</keyword>
<organism evidence="4 5">
    <name type="scientific">Ostreibacterium oceani</name>
    <dbReference type="NCBI Taxonomy" id="2654998"/>
    <lineage>
        <taxon>Bacteria</taxon>
        <taxon>Pseudomonadati</taxon>
        <taxon>Pseudomonadota</taxon>
        <taxon>Gammaproteobacteria</taxon>
        <taxon>Cardiobacteriales</taxon>
        <taxon>Ostreibacteriaceae</taxon>
        <taxon>Ostreibacterium</taxon>
    </lineage>
</organism>
<comment type="function">
    <text evidence="3">An aminoacyl-tRNA editing enzyme that deacylates mischarged D-aminoacyl-tRNAs. Also deacylates mischarged glycyl-tRNA(Ala), protecting cells against glycine mischarging by AlaRS. Acts via tRNA-based rather than protein-based catalysis; rejects L-amino acids rather than detecting D-amino acids in the active site. By recycling D-aminoacyl-tRNA to D-amino acids and free tRNA molecules, this enzyme counteracts the toxicity associated with the formation of D-aminoacyl-tRNA entities in vivo and helps enforce protein L-homochirality.</text>
</comment>
<dbReference type="EC" id="3.1.1.96" evidence="3"/>
<dbReference type="GO" id="GO:0043908">
    <property type="term" value="F:Ser(Gly)-tRNA(Ala) hydrolase activity"/>
    <property type="evidence" value="ECO:0007669"/>
    <property type="project" value="UniProtKB-UniRule"/>
</dbReference>
<proteinExistence type="inferred from homology"/>
<comment type="similarity">
    <text evidence="1 3">Belongs to the DTD family.</text>
</comment>
<dbReference type="AlphaFoldDB" id="A0A6N7EVS7"/>
<comment type="caution">
    <text evidence="4">The sequence shown here is derived from an EMBL/GenBank/DDBJ whole genome shotgun (WGS) entry which is preliminary data.</text>
</comment>
<dbReference type="GO" id="GO:0005737">
    <property type="term" value="C:cytoplasm"/>
    <property type="evidence" value="ECO:0007669"/>
    <property type="project" value="UniProtKB-SubCell"/>
</dbReference>
<dbReference type="PANTHER" id="PTHR10472">
    <property type="entry name" value="D-TYROSYL-TRNA TYR DEACYLASE"/>
    <property type="match status" value="1"/>
</dbReference>
<dbReference type="GO" id="GO:0000049">
    <property type="term" value="F:tRNA binding"/>
    <property type="evidence" value="ECO:0007669"/>
    <property type="project" value="UniProtKB-UniRule"/>
</dbReference>
<keyword evidence="2 3" id="KW-0378">Hydrolase</keyword>
<dbReference type="HAMAP" id="MF_00518">
    <property type="entry name" value="Deacylase_Dtd"/>
    <property type="match status" value="1"/>
</dbReference>
<dbReference type="GO" id="GO:0051500">
    <property type="term" value="F:D-tyrosyl-tRNA(Tyr) deacylase activity"/>
    <property type="evidence" value="ECO:0007669"/>
    <property type="project" value="TreeGrafter"/>
</dbReference>
<dbReference type="FunCoup" id="A0A6N7EVS7">
    <property type="interactions" value="409"/>
</dbReference>
<evidence type="ECO:0000313" key="5">
    <source>
        <dbReference type="Proteomes" id="UP000471298"/>
    </source>
</evidence>
<evidence type="ECO:0000256" key="3">
    <source>
        <dbReference type="HAMAP-Rule" id="MF_00518"/>
    </source>
</evidence>
<sequence length="145" mass="15998">MIALIQRVNYASVWVAGQEIATIERGILAFIGVEKHDTEKNALALFAKIQKFRVFPDAQGKLNENIEQAGGALLLVPQFTLPADTRKGNRPGFEPVACPVLGEQLFDYVVALSKATAIPTQTGQFKAEMKVRLENDGPLTFWLQK</sequence>
<evidence type="ECO:0000256" key="2">
    <source>
        <dbReference type="ARBA" id="ARBA00022801"/>
    </source>
</evidence>
<keyword evidence="3" id="KW-0694">RNA-binding</keyword>